<keyword evidence="7" id="KW-0175">Coiled coil</keyword>
<sequence length="665" mass="74781">MSRRTLGGGRILGSGRSLNPTLPSTSVNQPSKLHSPSTSSVSLNSQASASQLSSDTQDLVSRISLENGDSSISRTAAAAANTYLACPICNEEMVTLLQLNRHLDDAHRNLEDEQQVEVKDWFQIQVEKAKRFQPLAVLNQKLKGLDVFESNNNPQFAPSVPTRSSTNGLVEPPRLLDPDELVTRAHWQRRSLYDVCLEPMCEKQLTMTTGCVNCRKCGRLFCEEHTMYQMKLSRSAQHDPVRGLWCRVCETCYKSRAGYNDKIGAERDHTVAFKSIRKPVVDRAFLEVSRLEKRLSRLTQLLAELPSEQVRSGTNKKWSFSWQGDQRKKIEQSVVSWEDDASVPRCPFCQQEFTTYTFRRHHCRTCGRVVCGDPDTECSSEVGLDVATSMPRVSEKPANAGKLSIDIRLCRECKSTLFDKRDFALDLAKEPPDARAYKNLVQFERGIRLLLPRFQKLLSALQDPENPPSPAQLAEASKVRKRLMDSFAQYDVAARRIRDLPTDSPTQSKLQKSIYHQATNFLHLHMLPLKTLPKILKHATPHGRHSDSTSSNGSTPRALAAINSHKHANSRVSLTSDNSTALSALETEERLLRERLIVLEEQKFFVSEMIADANRRRKFDEAASLTMNAEELGKEIDKINGMLEQLDFAGIYLPANGDQATETQA</sequence>
<dbReference type="GO" id="GO:0006281">
    <property type="term" value="P:DNA repair"/>
    <property type="evidence" value="ECO:0007669"/>
    <property type="project" value="UniProtKB-KW"/>
</dbReference>
<dbReference type="Gene3D" id="3.30.40.10">
    <property type="entry name" value="Zinc/RING finger domain, C3HC4 (zinc finger)"/>
    <property type="match status" value="2"/>
</dbReference>
<dbReference type="SMART" id="SM00734">
    <property type="entry name" value="ZnF_Rad18"/>
    <property type="match status" value="1"/>
</dbReference>
<feature type="region of interest" description="Disordered" evidence="8">
    <location>
        <begin position="1"/>
        <end position="48"/>
    </location>
</feature>
<dbReference type="SUPFAM" id="SSF57903">
    <property type="entry name" value="FYVE/PHD zinc finger"/>
    <property type="match status" value="2"/>
</dbReference>
<reference evidence="11" key="3">
    <citation type="journal article" date="2010" name="Genome Res.">
        <title>Population genomic sequencing of Coccidioides fungi reveals recent hybridization and transposon control.</title>
        <authorList>
            <person name="Neafsey D.E."/>
            <person name="Barker B.M."/>
            <person name="Sharpton T.J."/>
            <person name="Stajich J.E."/>
            <person name="Park D.J."/>
            <person name="Whiston E."/>
            <person name="Hung C.-Y."/>
            <person name="McMahan C."/>
            <person name="White J."/>
            <person name="Sykes S."/>
            <person name="Heiman D."/>
            <person name="Young S."/>
            <person name="Zeng Q."/>
            <person name="Abouelleil A."/>
            <person name="Aftuck L."/>
            <person name="Bessette D."/>
            <person name="Brown A."/>
            <person name="FitzGerald M."/>
            <person name="Lui A."/>
            <person name="Macdonald J.P."/>
            <person name="Priest M."/>
            <person name="Orbach M.J."/>
            <person name="Galgiani J.N."/>
            <person name="Kirkland T.N."/>
            <person name="Cole G.T."/>
            <person name="Birren B.W."/>
            <person name="Henn M.R."/>
            <person name="Taylor J.W."/>
            <person name="Rounsley S.D."/>
        </authorList>
    </citation>
    <scope>NUCLEOTIDE SEQUENCE [LARGE SCALE GENOMIC DNA]</scope>
    <source>
        <strain evidence="11">RMSCC 3488</strain>
    </source>
</reference>
<name>A0A0J6F8F1_COCPO</name>
<dbReference type="GO" id="GO:0008270">
    <property type="term" value="F:zinc ion binding"/>
    <property type="evidence" value="ECO:0007669"/>
    <property type="project" value="UniProtKB-KW"/>
</dbReference>
<feature type="domain" description="FYVE-type" evidence="9">
    <location>
        <begin position="340"/>
        <end position="418"/>
    </location>
</feature>
<dbReference type="SMART" id="SM00064">
    <property type="entry name" value="FYVE"/>
    <property type="match status" value="2"/>
</dbReference>
<evidence type="ECO:0000256" key="1">
    <source>
        <dbReference type="ARBA" id="ARBA00022723"/>
    </source>
</evidence>
<keyword evidence="3 6" id="KW-0863">Zinc-finger</keyword>
<dbReference type="InterPro" id="IPR006642">
    <property type="entry name" value="Rad18_UBZ4"/>
</dbReference>
<dbReference type="CDD" id="cd15737">
    <property type="entry name" value="FYVE2_Vac1p_like"/>
    <property type="match status" value="1"/>
</dbReference>
<evidence type="ECO:0000256" key="6">
    <source>
        <dbReference type="PROSITE-ProRule" id="PRU00091"/>
    </source>
</evidence>
<feature type="compositionally biased region" description="Low complexity" evidence="8">
    <location>
        <begin position="37"/>
        <end position="48"/>
    </location>
</feature>
<dbReference type="PROSITE" id="PS00028">
    <property type="entry name" value="ZINC_FINGER_C2H2_1"/>
    <property type="match status" value="1"/>
</dbReference>
<reference evidence="10 11" key="1">
    <citation type="submission" date="2007-06" db="EMBL/GenBank/DDBJ databases">
        <title>The Genome Sequence of Coccidioides posadasii RMSCC_3488.</title>
        <authorList>
            <consortium name="Coccidioides Genome Resources Consortium"/>
            <consortium name="The Broad Institute Genome Sequencing Platform"/>
            <person name="Henn M.R."/>
            <person name="Sykes S."/>
            <person name="Young S."/>
            <person name="Jaffe D."/>
            <person name="Berlin A."/>
            <person name="Alvarez P."/>
            <person name="Butler J."/>
            <person name="Gnerre S."/>
            <person name="Grabherr M."/>
            <person name="Mauceli E."/>
            <person name="Brockman W."/>
            <person name="Kodira C."/>
            <person name="Alvarado L."/>
            <person name="Zeng Q."/>
            <person name="Crawford M."/>
            <person name="Antoine C."/>
            <person name="Devon K."/>
            <person name="Galgiani J."/>
            <person name="Orsborn K."/>
            <person name="Lewis M.L."/>
            <person name="Nusbaum C."/>
            <person name="Galagan J."/>
            <person name="Birren B."/>
        </authorList>
    </citation>
    <scope>NUCLEOTIDE SEQUENCE [LARGE SCALE GENOMIC DNA]</scope>
    <source>
        <strain evidence="10 11">RMSCC 3488</strain>
    </source>
</reference>
<keyword evidence="5" id="KW-0234">DNA repair</keyword>
<dbReference type="InterPro" id="IPR013087">
    <property type="entry name" value="Znf_C2H2_type"/>
</dbReference>
<dbReference type="InterPro" id="IPR021565">
    <property type="entry name" value="Rbsn_Rab-bd"/>
</dbReference>
<dbReference type="InterPro" id="IPR036531">
    <property type="entry name" value="Rbsn_Rab-bd_sf"/>
</dbReference>
<dbReference type="InterPro" id="IPR013083">
    <property type="entry name" value="Znf_RING/FYVE/PHD"/>
</dbReference>
<dbReference type="InterPro" id="IPR017455">
    <property type="entry name" value="Znf_FYVE-rel"/>
</dbReference>
<dbReference type="OrthoDB" id="166134at2759"/>
<dbReference type="InterPro" id="IPR000306">
    <property type="entry name" value="Znf_FYVE"/>
</dbReference>
<evidence type="ECO:0000256" key="8">
    <source>
        <dbReference type="SAM" id="MobiDB-lite"/>
    </source>
</evidence>
<dbReference type="SUPFAM" id="SSF140125">
    <property type="entry name" value="Rabenosyn-5 Rab-binding domain-like"/>
    <property type="match status" value="1"/>
</dbReference>
<gene>
    <name evidence="10" type="ORF">CPAG_02802</name>
</gene>
<dbReference type="PROSITE" id="PS50178">
    <property type="entry name" value="ZF_FYVE"/>
    <property type="match status" value="1"/>
</dbReference>
<protein>
    <submittedName>
        <fullName evidence="10">Vacuolar segregation protein pep7</fullName>
    </submittedName>
</protein>
<evidence type="ECO:0000256" key="7">
    <source>
        <dbReference type="SAM" id="Coils"/>
    </source>
</evidence>
<evidence type="ECO:0000256" key="2">
    <source>
        <dbReference type="ARBA" id="ARBA00022763"/>
    </source>
</evidence>
<evidence type="ECO:0000259" key="9">
    <source>
        <dbReference type="PROSITE" id="PS50178"/>
    </source>
</evidence>
<evidence type="ECO:0000313" key="11">
    <source>
        <dbReference type="Proteomes" id="UP000054567"/>
    </source>
</evidence>
<dbReference type="GO" id="GO:0003677">
    <property type="term" value="F:DNA binding"/>
    <property type="evidence" value="ECO:0007669"/>
    <property type="project" value="InterPro"/>
</dbReference>
<dbReference type="InterPro" id="IPR011011">
    <property type="entry name" value="Znf_FYVE_PHD"/>
</dbReference>
<evidence type="ECO:0000313" key="10">
    <source>
        <dbReference type="EMBL" id="KMM66463.1"/>
    </source>
</evidence>
<feature type="compositionally biased region" description="Gly residues" evidence="8">
    <location>
        <begin position="1"/>
        <end position="12"/>
    </location>
</feature>
<dbReference type="Pfam" id="PF11464">
    <property type="entry name" value="Rbsn"/>
    <property type="match status" value="1"/>
</dbReference>
<dbReference type="PANTHER" id="PTHR13510:SF44">
    <property type="entry name" value="RABENOSYN-5"/>
    <property type="match status" value="1"/>
</dbReference>
<dbReference type="Proteomes" id="UP000054567">
    <property type="component" value="Unassembled WGS sequence"/>
</dbReference>
<dbReference type="CDD" id="cd15761">
    <property type="entry name" value="FYVE1_Vac1p_like"/>
    <property type="match status" value="1"/>
</dbReference>
<evidence type="ECO:0000256" key="5">
    <source>
        <dbReference type="ARBA" id="ARBA00023204"/>
    </source>
</evidence>
<accession>A0A0J6F8F1</accession>
<proteinExistence type="predicted"/>
<dbReference type="Pfam" id="PF01363">
    <property type="entry name" value="FYVE"/>
    <property type="match status" value="2"/>
</dbReference>
<dbReference type="VEuPathDB" id="FungiDB:CPAG_02802"/>
<keyword evidence="4" id="KW-0862">Zinc</keyword>
<keyword evidence="1" id="KW-0479">Metal-binding</keyword>
<keyword evidence="2" id="KW-0227">DNA damage</keyword>
<evidence type="ECO:0000256" key="3">
    <source>
        <dbReference type="ARBA" id="ARBA00022771"/>
    </source>
</evidence>
<dbReference type="PANTHER" id="PTHR13510">
    <property type="entry name" value="FYVE-FINGER-CONTAINING RAB5 EFFECTOR PROTEIN RABENOSYN-5-RELATED"/>
    <property type="match status" value="1"/>
</dbReference>
<feature type="coiled-coil region" evidence="7">
    <location>
        <begin position="281"/>
        <end position="308"/>
    </location>
</feature>
<evidence type="ECO:0000256" key="4">
    <source>
        <dbReference type="ARBA" id="ARBA00022833"/>
    </source>
</evidence>
<dbReference type="AlphaFoldDB" id="A0A0J6F8F1"/>
<reference evidence="11" key="2">
    <citation type="journal article" date="2009" name="Genome Res.">
        <title>Comparative genomic analyses of the human fungal pathogens Coccidioides and their relatives.</title>
        <authorList>
            <person name="Sharpton T.J."/>
            <person name="Stajich J.E."/>
            <person name="Rounsley S.D."/>
            <person name="Gardner M.J."/>
            <person name="Wortman J.R."/>
            <person name="Jordar V.S."/>
            <person name="Maiti R."/>
            <person name="Kodira C.D."/>
            <person name="Neafsey D.E."/>
            <person name="Zeng Q."/>
            <person name="Hung C.-Y."/>
            <person name="McMahan C."/>
            <person name="Muszewska A."/>
            <person name="Grynberg M."/>
            <person name="Mandel M.A."/>
            <person name="Kellner E.M."/>
            <person name="Barker B.M."/>
            <person name="Galgiani J.N."/>
            <person name="Orbach M.J."/>
            <person name="Kirkland T.N."/>
            <person name="Cole G.T."/>
            <person name="Henn M.R."/>
            <person name="Birren B.W."/>
            <person name="Taylor J.W."/>
        </authorList>
    </citation>
    <scope>NUCLEOTIDE SEQUENCE [LARGE SCALE GENOMIC DNA]</scope>
    <source>
        <strain evidence="11">RMSCC 3488</strain>
    </source>
</reference>
<dbReference type="InterPro" id="IPR052727">
    <property type="entry name" value="Rab4/Rab5_effector"/>
</dbReference>
<organism evidence="10 11">
    <name type="scientific">Coccidioides posadasii RMSCC 3488</name>
    <dbReference type="NCBI Taxonomy" id="454284"/>
    <lineage>
        <taxon>Eukaryota</taxon>
        <taxon>Fungi</taxon>
        <taxon>Dikarya</taxon>
        <taxon>Ascomycota</taxon>
        <taxon>Pezizomycotina</taxon>
        <taxon>Eurotiomycetes</taxon>
        <taxon>Eurotiomycetidae</taxon>
        <taxon>Onygenales</taxon>
        <taxon>Onygenaceae</taxon>
        <taxon>Coccidioides</taxon>
    </lineage>
</organism>
<feature type="compositionally biased region" description="Polar residues" evidence="8">
    <location>
        <begin position="19"/>
        <end position="36"/>
    </location>
</feature>
<dbReference type="EMBL" id="DS268109">
    <property type="protein sequence ID" value="KMM66463.1"/>
    <property type="molecule type" value="Genomic_DNA"/>
</dbReference>